<comment type="caution">
    <text evidence="1">The sequence shown here is derived from an EMBL/GenBank/DDBJ whole genome shotgun (WGS) entry which is preliminary data.</text>
</comment>
<dbReference type="AlphaFoldDB" id="A0AAW1LTX4"/>
<organism evidence="1 2">
    <name type="scientific">Popillia japonica</name>
    <name type="common">Japanese beetle</name>
    <dbReference type="NCBI Taxonomy" id="7064"/>
    <lineage>
        <taxon>Eukaryota</taxon>
        <taxon>Metazoa</taxon>
        <taxon>Ecdysozoa</taxon>
        <taxon>Arthropoda</taxon>
        <taxon>Hexapoda</taxon>
        <taxon>Insecta</taxon>
        <taxon>Pterygota</taxon>
        <taxon>Neoptera</taxon>
        <taxon>Endopterygota</taxon>
        <taxon>Coleoptera</taxon>
        <taxon>Polyphaga</taxon>
        <taxon>Scarabaeiformia</taxon>
        <taxon>Scarabaeidae</taxon>
        <taxon>Rutelinae</taxon>
        <taxon>Popillia</taxon>
    </lineage>
</organism>
<dbReference type="Proteomes" id="UP001458880">
    <property type="component" value="Unassembled WGS sequence"/>
</dbReference>
<gene>
    <name evidence="1" type="ORF">QE152_g9738</name>
</gene>
<keyword evidence="2" id="KW-1185">Reference proteome</keyword>
<accession>A0AAW1LTX4</accession>
<sequence>MPKLLLMSPTYILIETGCCLQRSSVISDIADNEATYSNGNGEIVIRRILAETTYSITDLVEAGSIKGSCSNKEKEARRGDLYHRSGIRNLGVVLDMGCKGRDHDGEPGKTDAKRWSPTSSKRTVLAGVVQSALLCSAPISEGALTLITYGEGQGQLKDLKTLEHFNQSEENETADHDL</sequence>
<dbReference type="EMBL" id="JASPKY010000085">
    <property type="protein sequence ID" value="KAK9738586.1"/>
    <property type="molecule type" value="Genomic_DNA"/>
</dbReference>
<name>A0AAW1LTX4_POPJA</name>
<proteinExistence type="predicted"/>
<reference evidence="1 2" key="1">
    <citation type="journal article" date="2024" name="BMC Genomics">
        <title>De novo assembly and annotation of Popillia japonica's genome with initial clues to its potential as an invasive pest.</title>
        <authorList>
            <person name="Cucini C."/>
            <person name="Boschi S."/>
            <person name="Funari R."/>
            <person name="Cardaioli E."/>
            <person name="Iannotti N."/>
            <person name="Marturano G."/>
            <person name="Paoli F."/>
            <person name="Bruttini M."/>
            <person name="Carapelli A."/>
            <person name="Frati F."/>
            <person name="Nardi F."/>
        </authorList>
    </citation>
    <scope>NUCLEOTIDE SEQUENCE [LARGE SCALE GENOMIC DNA]</scope>
    <source>
        <strain evidence="1">DMR45628</strain>
    </source>
</reference>
<protein>
    <submittedName>
        <fullName evidence="1">Uncharacterized protein</fullName>
    </submittedName>
</protein>
<evidence type="ECO:0000313" key="2">
    <source>
        <dbReference type="Proteomes" id="UP001458880"/>
    </source>
</evidence>
<evidence type="ECO:0000313" key="1">
    <source>
        <dbReference type="EMBL" id="KAK9738586.1"/>
    </source>
</evidence>